<evidence type="ECO:0000256" key="5">
    <source>
        <dbReference type="ARBA" id="ARBA00023136"/>
    </source>
</evidence>
<dbReference type="InterPro" id="IPR051836">
    <property type="entry name" value="Kremen_rcpt"/>
</dbReference>
<evidence type="ECO:0000313" key="8">
    <source>
        <dbReference type="EMBL" id="PMD64690.1"/>
    </source>
</evidence>
<keyword evidence="2" id="KW-0812">Transmembrane</keyword>
<reference evidence="8 9" key="1">
    <citation type="submission" date="2016-04" db="EMBL/GenBank/DDBJ databases">
        <title>A degradative enzymes factory behind the ericoid mycorrhizal symbiosis.</title>
        <authorList>
            <consortium name="DOE Joint Genome Institute"/>
            <person name="Martino E."/>
            <person name="Morin E."/>
            <person name="Grelet G."/>
            <person name="Kuo A."/>
            <person name="Kohler A."/>
            <person name="Daghino S."/>
            <person name="Barry K."/>
            <person name="Choi C."/>
            <person name="Cichocki N."/>
            <person name="Clum A."/>
            <person name="Copeland A."/>
            <person name="Hainaut M."/>
            <person name="Haridas S."/>
            <person name="Labutti K."/>
            <person name="Lindquist E."/>
            <person name="Lipzen A."/>
            <person name="Khouja H.-R."/>
            <person name="Murat C."/>
            <person name="Ohm R."/>
            <person name="Olson A."/>
            <person name="Spatafora J."/>
            <person name="Veneault-Fourrey C."/>
            <person name="Henrissat B."/>
            <person name="Grigoriev I."/>
            <person name="Martin F."/>
            <person name="Perotto S."/>
        </authorList>
    </citation>
    <scope>NUCLEOTIDE SEQUENCE [LARGE SCALE GENOMIC DNA]</scope>
    <source>
        <strain evidence="8 9">E</strain>
    </source>
</reference>
<evidence type="ECO:0000259" key="7">
    <source>
        <dbReference type="PROSITE" id="PS51212"/>
    </source>
</evidence>
<protein>
    <submittedName>
        <fullName evidence="8">WSC-domain-containing protein</fullName>
    </submittedName>
</protein>
<feature type="non-terminal residue" evidence="8">
    <location>
        <position position="204"/>
    </location>
</feature>
<accession>A0A2J6TNV3</accession>
<organism evidence="8 9">
    <name type="scientific">Hyaloscypha bicolor E</name>
    <dbReference type="NCBI Taxonomy" id="1095630"/>
    <lineage>
        <taxon>Eukaryota</taxon>
        <taxon>Fungi</taxon>
        <taxon>Dikarya</taxon>
        <taxon>Ascomycota</taxon>
        <taxon>Pezizomycotina</taxon>
        <taxon>Leotiomycetes</taxon>
        <taxon>Helotiales</taxon>
        <taxon>Hyaloscyphaceae</taxon>
        <taxon>Hyaloscypha</taxon>
        <taxon>Hyaloscypha bicolor</taxon>
    </lineage>
</organism>
<dbReference type="GO" id="GO:0005886">
    <property type="term" value="C:plasma membrane"/>
    <property type="evidence" value="ECO:0007669"/>
    <property type="project" value="TreeGrafter"/>
</dbReference>
<feature type="domain" description="WSC" evidence="7">
    <location>
        <begin position="117"/>
        <end position="204"/>
    </location>
</feature>
<dbReference type="Pfam" id="PF01822">
    <property type="entry name" value="WSC"/>
    <property type="match status" value="2"/>
</dbReference>
<feature type="domain" description="WSC" evidence="7">
    <location>
        <begin position="8"/>
        <end position="100"/>
    </location>
</feature>
<evidence type="ECO:0000256" key="4">
    <source>
        <dbReference type="ARBA" id="ARBA00022989"/>
    </source>
</evidence>
<name>A0A2J6TNV3_9HELO</name>
<keyword evidence="5" id="KW-0472">Membrane</keyword>
<dbReference type="PROSITE" id="PS51212">
    <property type="entry name" value="WSC"/>
    <property type="match status" value="2"/>
</dbReference>
<dbReference type="SMART" id="SM00321">
    <property type="entry name" value="WSC"/>
    <property type="match status" value="2"/>
</dbReference>
<dbReference type="AlphaFoldDB" id="A0A2J6TNV3"/>
<sequence>LEPATIASFNYIGCYTDLAGGITRSLSSAAFAYDPMTLESCAANCANYDFFGTEYGRECYCGYTLDPTLRATESDCNTPCSGNSSEICGTGARLSVYQNQVYIPPPSPPAHEAQSGNYSWQGCIMEVTNGGPRALSDFAYYNDTMTVEACVNACSAYTYAGIEYGRECYCGNTINPGGGPAPTTDCSFLCPGNSLEYCGAGSRL</sequence>
<dbReference type="InterPro" id="IPR002889">
    <property type="entry name" value="WSC_carb-bd"/>
</dbReference>
<keyword evidence="4" id="KW-1133">Transmembrane helix</keyword>
<dbReference type="PANTHER" id="PTHR24269">
    <property type="entry name" value="KREMEN PROTEIN"/>
    <property type="match status" value="1"/>
</dbReference>
<keyword evidence="9" id="KW-1185">Reference proteome</keyword>
<dbReference type="STRING" id="1095630.A0A2J6TNV3"/>
<evidence type="ECO:0000256" key="2">
    <source>
        <dbReference type="ARBA" id="ARBA00022692"/>
    </source>
</evidence>
<gene>
    <name evidence="8" type="ORF">K444DRAFT_509438</name>
</gene>
<evidence type="ECO:0000256" key="6">
    <source>
        <dbReference type="ARBA" id="ARBA00023180"/>
    </source>
</evidence>
<dbReference type="EMBL" id="KZ613747">
    <property type="protein sequence ID" value="PMD64690.1"/>
    <property type="molecule type" value="Genomic_DNA"/>
</dbReference>
<keyword evidence="3" id="KW-0732">Signal</keyword>
<dbReference type="GeneID" id="36581501"/>
<dbReference type="PANTHER" id="PTHR24269:SF16">
    <property type="entry name" value="PROTEIN SLG1"/>
    <property type="match status" value="1"/>
</dbReference>
<dbReference type="RefSeq" id="XP_024741594.1">
    <property type="nucleotide sequence ID" value="XM_024873421.1"/>
</dbReference>
<evidence type="ECO:0000256" key="3">
    <source>
        <dbReference type="ARBA" id="ARBA00022729"/>
    </source>
</evidence>
<dbReference type="OrthoDB" id="2019572at2759"/>
<evidence type="ECO:0000256" key="1">
    <source>
        <dbReference type="ARBA" id="ARBA00004167"/>
    </source>
</evidence>
<dbReference type="InParanoid" id="A0A2J6TNV3"/>
<comment type="subcellular location">
    <subcellularLocation>
        <location evidence="1">Membrane</location>
        <topology evidence="1">Single-pass membrane protein</topology>
    </subcellularLocation>
</comment>
<feature type="non-terminal residue" evidence="8">
    <location>
        <position position="1"/>
    </location>
</feature>
<dbReference type="Proteomes" id="UP000235371">
    <property type="component" value="Unassembled WGS sequence"/>
</dbReference>
<evidence type="ECO:0000313" key="9">
    <source>
        <dbReference type="Proteomes" id="UP000235371"/>
    </source>
</evidence>
<proteinExistence type="predicted"/>
<keyword evidence="6" id="KW-0325">Glycoprotein</keyword>